<evidence type="ECO:0000313" key="1">
    <source>
        <dbReference type="EMBL" id="MYM61671.1"/>
    </source>
</evidence>
<protein>
    <recommendedName>
        <fullName evidence="3">Response regulator</fullName>
    </recommendedName>
</protein>
<sequence length="218" mass="24656">MNIVYIDDEISEINSFKSSILLIDDKVTITGVTPLYTLEDTYDLIFGSKEVDAIVTDYELSDNCDVSFTGADLAKKIIESQPFLSCFVLTAFEDNAVKSDAVDVYQVYSKSVLDKLDDIGLEHEVSFYNKIQHQVEKNKRKLISLTNEYKGLMLDRGRDSWTTEKESRFIELDNLLDLNAGGKKISPLIRQPDYTKQLVDLINVTKDLLGECKDGNDS</sequence>
<dbReference type="RefSeq" id="WP_160933238.1">
    <property type="nucleotide sequence ID" value="NZ_WWEU01000018.1"/>
</dbReference>
<organism evidence="1 2">
    <name type="scientific">Vibrio tetraodonis subsp. pristinus</name>
    <dbReference type="NCBI Taxonomy" id="2695891"/>
    <lineage>
        <taxon>Bacteria</taxon>
        <taxon>Pseudomonadati</taxon>
        <taxon>Pseudomonadota</taxon>
        <taxon>Gammaproteobacteria</taxon>
        <taxon>Vibrionales</taxon>
        <taxon>Vibrionaceae</taxon>
        <taxon>Vibrio</taxon>
    </lineage>
</organism>
<comment type="caution">
    <text evidence="1">The sequence shown here is derived from an EMBL/GenBank/DDBJ whole genome shotgun (WGS) entry which is preliminary data.</text>
</comment>
<reference evidence="1 2" key="1">
    <citation type="submission" date="2020-01" db="EMBL/GenBank/DDBJ databases">
        <title>Draft Genome Sequence of Vibrio sp. strain OCN044, Isolated from a Healthy Coral at Palmyra Atoll.</title>
        <authorList>
            <person name="Videau P."/>
            <person name="Loughran R."/>
            <person name="Esquivel A."/>
            <person name="Deadmond M."/>
            <person name="Paddock B.E."/>
            <person name="Saw J.H."/>
            <person name="Ushijima B."/>
        </authorList>
    </citation>
    <scope>NUCLEOTIDE SEQUENCE [LARGE SCALE GENOMIC DNA]</scope>
    <source>
        <strain evidence="1 2">OCN044</strain>
    </source>
</reference>
<name>A0A6L8LZW9_9VIBR</name>
<proteinExistence type="predicted"/>
<evidence type="ECO:0008006" key="3">
    <source>
        <dbReference type="Google" id="ProtNLM"/>
    </source>
</evidence>
<dbReference type="Proteomes" id="UP000478571">
    <property type="component" value="Unassembled WGS sequence"/>
</dbReference>
<dbReference type="AlphaFoldDB" id="A0A6L8LZW9"/>
<keyword evidence="2" id="KW-1185">Reference proteome</keyword>
<gene>
    <name evidence="1" type="ORF">GTG28_20935</name>
</gene>
<evidence type="ECO:0000313" key="2">
    <source>
        <dbReference type="Proteomes" id="UP000478571"/>
    </source>
</evidence>
<accession>A0A6L8LZW9</accession>
<dbReference type="EMBL" id="WWEU01000018">
    <property type="protein sequence ID" value="MYM61671.1"/>
    <property type="molecule type" value="Genomic_DNA"/>
</dbReference>